<organism evidence="2 3">
    <name type="scientific">Bacillus smithii 7_3_47FAA</name>
    <dbReference type="NCBI Taxonomy" id="665952"/>
    <lineage>
        <taxon>Bacteria</taxon>
        <taxon>Bacillati</taxon>
        <taxon>Bacillota</taxon>
        <taxon>Bacilli</taxon>
        <taxon>Bacillales</taxon>
        <taxon>Bacillaceae</taxon>
        <taxon>Bacillus</taxon>
    </lineage>
</organism>
<gene>
    <name evidence="2" type="ORF">HMPREF1015_01621</name>
</gene>
<dbReference type="PATRIC" id="fig|665952.3.peg.1411"/>
<evidence type="ECO:0008006" key="4">
    <source>
        <dbReference type="Google" id="ProtNLM"/>
    </source>
</evidence>
<feature type="coiled-coil region" evidence="1">
    <location>
        <begin position="15"/>
        <end position="42"/>
    </location>
</feature>
<dbReference type="AlphaFoldDB" id="G9QK82"/>
<dbReference type="Proteomes" id="UP000011747">
    <property type="component" value="Unassembled WGS sequence"/>
</dbReference>
<comment type="caution">
    <text evidence="2">The sequence shown here is derived from an EMBL/GenBank/DDBJ whole genome shotgun (WGS) entry which is preliminary data.</text>
</comment>
<keyword evidence="1" id="KW-0175">Coiled coil</keyword>
<evidence type="ECO:0000313" key="3">
    <source>
        <dbReference type="Proteomes" id="UP000011747"/>
    </source>
</evidence>
<dbReference type="InterPro" id="IPR019673">
    <property type="entry name" value="Spore_germination_GerPC"/>
</dbReference>
<evidence type="ECO:0000256" key="1">
    <source>
        <dbReference type="SAM" id="Coils"/>
    </source>
</evidence>
<dbReference type="RefSeq" id="WP_003353722.1">
    <property type="nucleotide sequence ID" value="NZ_JH414748.1"/>
</dbReference>
<accession>G9QK82</accession>
<name>G9QK82_9BACI</name>
<sequence>MYNYSSIFHQLYQYIGEQHQKIEVLKREIQSIKDQLQDMKKQPVMNVEKMEYRFDQLKVDTLEGTLNIGMNPADTAEMADMALPFSDQSAMPPLEYAQLLLNTYAAMNEYINNELPDWLRHQEVLQKRKVEPSVYSVIKTDLAKQLPERIQFYIQQLAHRHKDSSLIQQEVLEKTKLDIQQAIARFLTAMPDQKGGTFNEPPSQQP</sequence>
<keyword evidence="3" id="KW-1185">Reference proteome</keyword>
<dbReference type="EMBL" id="ACWF01000069">
    <property type="protein sequence ID" value="EHL78444.1"/>
    <property type="molecule type" value="Genomic_DNA"/>
</dbReference>
<reference evidence="2 3" key="1">
    <citation type="submission" date="2011-09" db="EMBL/GenBank/DDBJ databases">
        <title>The Genome Sequence of Bacillus smithii 7_3_47FAA.</title>
        <authorList>
            <consortium name="The Broad Institute Genome Sequencing Platform"/>
            <person name="Earl A."/>
            <person name="Ward D."/>
            <person name="Feldgarden M."/>
            <person name="Gevers D."/>
            <person name="Daigneault M."/>
            <person name="Strauss J."/>
            <person name="Allen-Vercoe E."/>
            <person name="Young S.K."/>
            <person name="Zeng Q."/>
            <person name="Gargeya S."/>
            <person name="Fitzgerald M."/>
            <person name="Haas B."/>
            <person name="Abouelleil A."/>
            <person name="Alvarado L."/>
            <person name="Arachchi H.M."/>
            <person name="Berlin A."/>
            <person name="Brown A."/>
            <person name="Chapman S.B."/>
            <person name="Chen Z."/>
            <person name="Dunbar C."/>
            <person name="Freedman E."/>
            <person name="Gearin G."/>
            <person name="Goldberg J."/>
            <person name="Griggs A."/>
            <person name="Gujja S."/>
            <person name="Heiman D."/>
            <person name="Howarth C."/>
            <person name="Larson L."/>
            <person name="Lui A."/>
            <person name="MacDonald P.J.P."/>
            <person name="Montmayeur A."/>
            <person name="Murphy C."/>
            <person name="Neiman D."/>
            <person name="Pearson M."/>
            <person name="Priest M."/>
            <person name="Roberts A."/>
            <person name="Saif S."/>
            <person name="Shea T."/>
            <person name="Shenoy N."/>
            <person name="Sisk P."/>
            <person name="Stolte C."/>
            <person name="Sykes S."/>
            <person name="Wortman J."/>
            <person name="Nusbaum C."/>
            <person name="Birren B."/>
        </authorList>
    </citation>
    <scope>NUCLEOTIDE SEQUENCE [LARGE SCALE GENOMIC DNA]</scope>
    <source>
        <strain evidence="2 3">7_3_47FAA</strain>
    </source>
</reference>
<dbReference type="HOGENOM" id="CLU_072306_0_0_9"/>
<protein>
    <recommendedName>
        <fullName evidence="4">Spore germination protein PC</fullName>
    </recommendedName>
</protein>
<dbReference type="Pfam" id="PF10737">
    <property type="entry name" value="GerPC"/>
    <property type="match status" value="1"/>
</dbReference>
<proteinExistence type="predicted"/>
<evidence type="ECO:0000313" key="2">
    <source>
        <dbReference type="EMBL" id="EHL78444.1"/>
    </source>
</evidence>